<proteinExistence type="predicted"/>
<dbReference type="Proteomes" id="UP000627984">
    <property type="component" value="Unassembled WGS sequence"/>
</dbReference>
<accession>A0AA37F7N0</accession>
<reference evidence="1" key="1">
    <citation type="journal article" date="2014" name="Int. J. Syst. Evol. Microbiol.">
        <title>Complete genome sequence of Corynebacterium casei LMG S-19264T (=DSM 44701T), isolated from a smear-ripened cheese.</title>
        <authorList>
            <consortium name="US DOE Joint Genome Institute (JGI-PGF)"/>
            <person name="Walter F."/>
            <person name="Albersmeier A."/>
            <person name="Kalinowski J."/>
            <person name="Ruckert C."/>
        </authorList>
    </citation>
    <scope>NUCLEOTIDE SEQUENCE</scope>
    <source>
        <strain evidence="1">JCM 3093</strain>
    </source>
</reference>
<dbReference type="RefSeq" id="WP_191897976.1">
    <property type="nucleotide sequence ID" value="NZ_BMQD01000029.1"/>
</dbReference>
<dbReference type="AlphaFoldDB" id="A0AA37F7N0"/>
<dbReference type="EMBL" id="BMQD01000029">
    <property type="protein sequence ID" value="GGK94323.1"/>
    <property type="molecule type" value="Genomic_DNA"/>
</dbReference>
<protein>
    <submittedName>
        <fullName evidence="1">Uncharacterized protein</fullName>
    </submittedName>
</protein>
<organism evidence="1 2">
    <name type="scientific">Planomonospora parontospora</name>
    <dbReference type="NCBI Taxonomy" id="58119"/>
    <lineage>
        <taxon>Bacteria</taxon>
        <taxon>Bacillati</taxon>
        <taxon>Actinomycetota</taxon>
        <taxon>Actinomycetes</taxon>
        <taxon>Streptosporangiales</taxon>
        <taxon>Streptosporangiaceae</taxon>
        <taxon>Planomonospora</taxon>
    </lineage>
</organism>
<gene>
    <name evidence="1" type="ORF">GCM10010126_62180</name>
</gene>
<evidence type="ECO:0000313" key="2">
    <source>
        <dbReference type="Proteomes" id="UP000627984"/>
    </source>
</evidence>
<comment type="caution">
    <text evidence="1">The sequence shown here is derived from an EMBL/GenBank/DDBJ whole genome shotgun (WGS) entry which is preliminary data.</text>
</comment>
<evidence type="ECO:0000313" key="1">
    <source>
        <dbReference type="EMBL" id="GGK94323.1"/>
    </source>
</evidence>
<sequence length="56" mass="6039">MATPLSELERPCRRCGHQNAVHTGGAARSGWAPYDPIWANARGRCNQPGCDCAART</sequence>
<reference evidence="1" key="2">
    <citation type="submission" date="2022-09" db="EMBL/GenBank/DDBJ databases">
        <authorList>
            <person name="Sun Q."/>
            <person name="Ohkuma M."/>
        </authorList>
    </citation>
    <scope>NUCLEOTIDE SEQUENCE</scope>
    <source>
        <strain evidence="1">JCM 3093</strain>
    </source>
</reference>
<name>A0AA37F7N0_9ACTN</name>